<comment type="caution">
    <text evidence="1">The sequence shown here is derived from an EMBL/GenBank/DDBJ whole genome shotgun (WGS) entry which is preliminary data.</text>
</comment>
<keyword evidence="2" id="KW-1185">Reference proteome</keyword>
<organism evidence="1 2">
    <name type="scientific">Paenimyroides ceti</name>
    <dbReference type="NCBI Taxonomy" id="395087"/>
    <lineage>
        <taxon>Bacteria</taxon>
        <taxon>Pseudomonadati</taxon>
        <taxon>Bacteroidota</taxon>
        <taxon>Flavobacteriia</taxon>
        <taxon>Flavobacteriales</taxon>
        <taxon>Flavobacteriaceae</taxon>
        <taxon>Paenimyroides</taxon>
    </lineage>
</organism>
<proteinExistence type="predicted"/>
<gene>
    <name evidence="1" type="primary">gldB</name>
    <name evidence="1" type="ORF">QW060_14965</name>
</gene>
<dbReference type="NCBIfam" id="TIGR03514">
    <property type="entry name" value="GldB_lipo"/>
    <property type="match status" value="1"/>
</dbReference>
<sequence>MRKYIVLLVSGLLLAACTKKEKISAEVSDIPVEINLKRFDKEFVETPDENLPVLKAKYPYLFPENLSNEVWIAKKKDTLFLELYNEVQKKYPDTKELENNLKSLFQHIRYYFPDQHPSKVITVISEVDIDAKAIYTDSLSIISLDTYLGKDHRFYQGFDTYLLEEFNPERIPSDLAESFLLRTIPFPQDRMFLSQMIYYGKLMYAKDLLLPDTSDALKIGYTPEQIQWCEANESQMWKYFVEKKVFFDTDTKLISRFIKTAPFSKFYLDLDAESPGRVGVWVGWQIVRSYMKNNNVTLQELFKKDAKDIFDNSKYKPKK</sequence>
<reference evidence="2" key="1">
    <citation type="journal article" date="2019" name="Int. J. Syst. Evol. Microbiol.">
        <title>The Global Catalogue of Microorganisms (GCM) 10K type strain sequencing project: providing services to taxonomists for standard genome sequencing and annotation.</title>
        <authorList>
            <consortium name="The Broad Institute Genomics Platform"/>
            <consortium name="The Broad Institute Genome Sequencing Center for Infectious Disease"/>
            <person name="Wu L."/>
            <person name="Ma J."/>
        </authorList>
    </citation>
    <scope>NUCLEOTIDE SEQUENCE [LARGE SCALE GENOMIC DNA]</scope>
    <source>
        <strain evidence="2">CECT 7184</strain>
    </source>
</reference>
<evidence type="ECO:0000313" key="2">
    <source>
        <dbReference type="Proteomes" id="UP001242368"/>
    </source>
</evidence>
<keyword evidence="1" id="KW-0449">Lipoprotein</keyword>
<evidence type="ECO:0000313" key="1">
    <source>
        <dbReference type="EMBL" id="MDN3708400.1"/>
    </source>
</evidence>
<dbReference type="RefSeq" id="WP_290364266.1">
    <property type="nucleotide sequence ID" value="NZ_JAUFQU010000001.1"/>
</dbReference>
<dbReference type="Proteomes" id="UP001242368">
    <property type="component" value="Unassembled WGS sequence"/>
</dbReference>
<protein>
    <submittedName>
        <fullName evidence="1">Gliding motility lipoprotein GldB</fullName>
    </submittedName>
</protein>
<dbReference type="InterPro" id="IPR019853">
    <property type="entry name" value="GldB-like"/>
</dbReference>
<dbReference type="Pfam" id="PF25594">
    <property type="entry name" value="GldB_lipo"/>
    <property type="match status" value="1"/>
</dbReference>
<dbReference type="PROSITE" id="PS51257">
    <property type="entry name" value="PROKAR_LIPOPROTEIN"/>
    <property type="match status" value="1"/>
</dbReference>
<dbReference type="EMBL" id="JAUFQU010000001">
    <property type="protein sequence ID" value="MDN3708400.1"/>
    <property type="molecule type" value="Genomic_DNA"/>
</dbReference>
<name>A0ABT8CYZ2_9FLAO</name>
<accession>A0ABT8CYZ2</accession>